<dbReference type="AlphaFoldDB" id="A0A9F7TGA8"/>
<proteinExistence type="predicted"/>
<feature type="region of interest" description="Disordered" evidence="1">
    <location>
        <begin position="1"/>
        <end position="39"/>
    </location>
</feature>
<name>A0A9F7TGA8_ICTPU</name>
<protein>
    <submittedName>
        <fullName evidence="3">FERM domain-containing protein 5</fullName>
    </submittedName>
</protein>
<dbReference type="GeneID" id="108264043"/>
<gene>
    <name evidence="3" type="primary">LOC108264043</name>
</gene>
<evidence type="ECO:0000313" key="2">
    <source>
        <dbReference type="Proteomes" id="UP000221080"/>
    </source>
</evidence>
<dbReference type="KEGG" id="ipu:108264043"/>
<accession>A0A9F7TGA8</accession>
<reference evidence="2" key="1">
    <citation type="journal article" date="2016" name="Nat. Commun.">
        <title>The channel catfish genome sequence provides insights into the evolution of scale formation in teleosts.</title>
        <authorList>
            <person name="Liu Z."/>
            <person name="Liu S."/>
            <person name="Yao J."/>
            <person name="Bao L."/>
            <person name="Zhang J."/>
            <person name="Li Y."/>
            <person name="Jiang C."/>
            <person name="Sun L."/>
            <person name="Wang R."/>
            <person name="Zhang Y."/>
            <person name="Zhou T."/>
            <person name="Zeng Q."/>
            <person name="Fu Q."/>
            <person name="Gao S."/>
            <person name="Li N."/>
            <person name="Koren S."/>
            <person name="Jiang Y."/>
            <person name="Zimin A."/>
            <person name="Xu P."/>
            <person name="Phillippy A.M."/>
            <person name="Geng X."/>
            <person name="Song L."/>
            <person name="Sun F."/>
            <person name="Li C."/>
            <person name="Wang X."/>
            <person name="Chen A."/>
            <person name="Jin Y."/>
            <person name="Yuan Z."/>
            <person name="Yang Y."/>
            <person name="Tan S."/>
            <person name="Peatman E."/>
            <person name="Lu J."/>
            <person name="Qin Z."/>
            <person name="Dunham R."/>
            <person name="Li Z."/>
            <person name="Sonstegard T."/>
            <person name="Feng J."/>
            <person name="Danzmann R.G."/>
            <person name="Schroeder S."/>
            <person name="Scheffler B."/>
            <person name="Duke M.V."/>
            <person name="Ballard L."/>
            <person name="Kucuktas H."/>
            <person name="Kaltenboeck L."/>
            <person name="Liu H."/>
            <person name="Armbruster J."/>
            <person name="Xie Y."/>
            <person name="Kirby M.L."/>
            <person name="Tian Y."/>
            <person name="Flanagan M.E."/>
            <person name="Mu W."/>
            <person name="Waldbieser G.C."/>
        </authorList>
    </citation>
    <scope>NUCLEOTIDE SEQUENCE [LARGE SCALE GENOMIC DNA]</scope>
    <source>
        <strain evidence="2">SDA103</strain>
    </source>
</reference>
<evidence type="ECO:0000256" key="1">
    <source>
        <dbReference type="SAM" id="MobiDB-lite"/>
    </source>
</evidence>
<dbReference type="RefSeq" id="XP_053534213.1">
    <property type="nucleotide sequence ID" value="XM_053678238.1"/>
</dbReference>
<dbReference type="Proteomes" id="UP000221080">
    <property type="component" value="Chromosome 4"/>
</dbReference>
<keyword evidence="2" id="KW-1185">Reference proteome</keyword>
<reference evidence="3" key="2">
    <citation type="submission" date="2025-08" db="UniProtKB">
        <authorList>
            <consortium name="RefSeq"/>
        </authorList>
    </citation>
    <scope>IDENTIFICATION</scope>
    <source>
        <tissue evidence="3">Blood</tissue>
    </source>
</reference>
<organism evidence="2 3">
    <name type="scientific">Ictalurus punctatus</name>
    <name type="common">Channel catfish</name>
    <name type="synonym">Silurus punctatus</name>
    <dbReference type="NCBI Taxonomy" id="7998"/>
    <lineage>
        <taxon>Eukaryota</taxon>
        <taxon>Metazoa</taxon>
        <taxon>Chordata</taxon>
        <taxon>Craniata</taxon>
        <taxon>Vertebrata</taxon>
        <taxon>Euteleostomi</taxon>
        <taxon>Actinopterygii</taxon>
        <taxon>Neopterygii</taxon>
        <taxon>Teleostei</taxon>
        <taxon>Ostariophysi</taxon>
        <taxon>Siluriformes</taxon>
        <taxon>Ictaluridae</taxon>
        <taxon>Ictalurus</taxon>
    </lineage>
</organism>
<sequence>MSSHGLESLRDSAHSTLMSSISHSDSFTPHSHSQVNECSNSAEVITKDLFRPLDSVLPTPVTELSLEPAALTTGHANGTRFSTEEEMEAEQSTVAVREPGEPGTTTRSAVMVPVITEV</sequence>
<feature type="compositionally biased region" description="Polar residues" evidence="1">
    <location>
        <begin position="14"/>
        <end position="39"/>
    </location>
</feature>
<evidence type="ECO:0000313" key="3">
    <source>
        <dbReference type="RefSeq" id="XP_053534213.1"/>
    </source>
</evidence>
<dbReference type="OrthoDB" id="6266673at2759"/>